<name>A0ABT3ZPF7_9BURK</name>
<dbReference type="InterPro" id="IPR014284">
    <property type="entry name" value="RNA_pol_sigma-70_dom"/>
</dbReference>
<evidence type="ECO:0000256" key="1">
    <source>
        <dbReference type="ARBA" id="ARBA00010641"/>
    </source>
</evidence>
<dbReference type="CDD" id="cd06171">
    <property type="entry name" value="Sigma70_r4"/>
    <property type="match status" value="1"/>
</dbReference>
<dbReference type="Gene3D" id="1.10.10.10">
    <property type="entry name" value="Winged helix-like DNA-binding domain superfamily/Winged helix DNA-binding domain"/>
    <property type="match status" value="1"/>
</dbReference>
<dbReference type="PANTHER" id="PTHR43133">
    <property type="entry name" value="RNA POLYMERASE ECF-TYPE SIGMA FACTO"/>
    <property type="match status" value="1"/>
</dbReference>
<keyword evidence="4" id="KW-0804">Transcription</keyword>
<keyword evidence="2" id="KW-0805">Transcription regulation</keyword>
<dbReference type="PANTHER" id="PTHR43133:SF25">
    <property type="entry name" value="RNA POLYMERASE SIGMA FACTOR RFAY-RELATED"/>
    <property type="match status" value="1"/>
</dbReference>
<gene>
    <name evidence="7" type="ORF">OVY01_14600</name>
</gene>
<evidence type="ECO:0000256" key="4">
    <source>
        <dbReference type="ARBA" id="ARBA00023163"/>
    </source>
</evidence>
<evidence type="ECO:0000313" key="7">
    <source>
        <dbReference type="EMBL" id="MCY0388436.1"/>
    </source>
</evidence>
<dbReference type="EMBL" id="JAPMXC010000004">
    <property type="protein sequence ID" value="MCY0388436.1"/>
    <property type="molecule type" value="Genomic_DNA"/>
</dbReference>
<dbReference type="InterPro" id="IPR039425">
    <property type="entry name" value="RNA_pol_sigma-70-like"/>
</dbReference>
<dbReference type="InterPro" id="IPR053866">
    <property type="entry name" value="PhyR_sigma2"/>
</dbReference>
<organism evidence="7 8">
    <name type="scientific">Robbsia betulipollinis</name>
    <dbReference type="NCBI Taxonomy" id="2981849"/>
    <lineage>
        <taxon>Bacteria</taxon>
        <taxon>Pseudomonadati</taxon>
        <taxon>Pseudomonadota</taxon>
        <taxon>Betaproteobacteria</taxon>
        <taxon>Burkholderiales</taxon>
        <taxon>Burkholderiaceae</taxon>
        <taxon>Robbsia</taxon>
    </lineage>
</organism>
<feature type="domain" description="RNA polymerase sigma factor 70 region 4 type 2" evidence="5">
    <location>
        <begin position="101"/>
        <end position="153"/>
    </location>
</feature>
<dbReference type="SUPFAM" id="SSF88946">
    <property type="entry name" value="Sigma2 domain of RNA polymerase sigma factors"/>
    <property type="match status" value="1"/>
</dbReference>
<evidence type="ECO:0000259" key="5">
    <source>
        <dbReference type="Pfam" id="PF08281"/>
    </source>
</evidence>
<dbReference type="InterPro" id="IPR013249">
    <property type="entry name" value="RNA_pol_sigma70_r4_t2"/>
</dbReference>
<dbReference type="Pfam" id="PF22029">
    <property type="entry name" value="PhyR_sigma2"/>
    <property type="match status" value="1"/>
</dbReference>
<dbReference type="Proteomes" id="UP001082899">
    <property type="component" value="Unassembled WGS sequence"/>
</dbReference>
<evidence type="ECO:0000256" key="3">
    <source>
        <dbReference type="ARBA" id="ARBA00023082"/>
    </source>
</evidence>
<evidence type="ECO:0000259" key="6">
    <source>
        <dbReference type="Pfam" id="PF22029"/>
    </source>
</evidence>
<dbReference type="Gene3D" id="1.10.1740.10">
    <property type="match status" value="1"/>
</dbReference>
<keyword evidence="8" id="KW-1185">Reference proteome</keyword>
<dbReference type="SUPFAM" id="SSF88659">
    <property type="entry name" value="Sigma3 and sigma4 domains of RNA polymerase sigma factors"/>
    <property type="match status" value="1"/>
</dbReference>
<evidence type="ECO:0000313" key="8">
    <source>
        <dbReference type="Proteomes" id="UP001082899"/>
    </source>
</evidence>
<comment type="similarity">
    <text evidence="1">Belongs to the sigma-70 factor family. ECF subfamily.</text>
</comment>
<comment type="caution">
    <text evidence="7">The sequence shown here is derived from an EMBL/GenBank/DDBJ whole genome shotgun (WGS) entry which is preliminary data.</text>
</comment>
<feature type="domain" description="PhyR sigma2" evidence="6">
    <location>
        <begin position="9"/>
        <end position="63"/>
    </location>
</feature>
<proteinExistence type="inferred from homology"/>
<dbReference type="RefSeq" id="WP_267848329.1">
    <property type="nucleotide sequence ID" value="NZ_JAPMXC010000004.1"/>
</dbReference>
<dbReference type="Pfam" id="PF08281">
    <property type="entry name" value="Sigma70_r4_2"/>
    <property type="match status" value="1"/>
</dbReference>
<dbReference type="NCBIfam" id="TIGR02937">
    <property type="entry name" value="sigma70-ECF"/>
    <property type="match status" value="1"/>
</dbReference>
<protein>
    <submittedName>
        <fullName evidence="7">RNA polymerase sigma factor</fullName>
    </submittedName>
</protein>
<evidence type="ECO:0000256" key="2">
    <source>
        <dbReference type="ARBA" id="ARBA00023015"/>
    </source>
</evidence>
<dbReference type="InterPro" id="IPR013324">
    <property type="entry name" value="RNA_pol_sigma_r3/r4-like"/>
</dbReference>
<reference evidence="7" key="1">
    <citation type="submission" date="2022-11" db="EMBL/GenBank/DDBJ databases">
        <title>Robbsia betulipollinis sp. nov., isolated from pollen of birch (Betula pendula).</title>
        <authorList>
            <person name="Shi H."/>
            <person name="Ambika Manirajan B."/>
            <person name="Ratering S."/>
            <person name="Geissler-Plaum R."/>
            <person name="Schnell S."/>
        </authorList>
    </citation>
    <scope>NUCLEOTIDE SEQUENCE</scope>
    <source>
        <strain evidence="7">Bb-Pol-6</strain>
    </source>
</reference>
<accession>A0ABT3ZPF7</accession>
<dbReference type="InterPro" id="IPR013325">
    <property type="entry name" value="RNA_pol_sigma_r2"/>
</dbReference>
<dbReference type="InterPro" id="IPR036388">
    <property type="entry name" value="WH-like_DNA-bd_sf"/>
</dbReference>
<sequence length="175" mass="20136">MRSQDEAAIVACIPSLRRYARGLTSHRDQADDLVQDTLERAWKQFSLWQRRSDIRAWMFGILHNRFIDLARSQRRSVEQDVGDSLPEWPQRAMQTDQLEIRDLQGALQRLPMEQREVLLLIGVEGLTYQEASSVLDIPLGTVMSRLSRGRESLRLALQGPEAQEVIPARMQLVKS</sequence>
<keyword evidence="3" id="KW-0731">Sigma factor</keyword>